<comment type="caution">
    <text evidence="1">The sequence shown here is derived from an EMBL/GenBank/DDBJ whole genome shotgun (WGS) entry which is preliminary data.</text>
</comment>
<accession>A0A399STG0</accession>
<evidence type="ECO:0000313" key="2">
    <source>
        <dbReference type="Proteomes" id="UP000265926"/>
    </source>
</evidence>
<sequence>MGGREELEKFWSELSDSYLKNSLQKLIEEEGLAGCYTYWSHSLNEEAADFTMILDEGQGEFSIEMHKCPSKGMLLQMKHMNPHHAYCDHCPALYKPIVEKQGLTYEHEIDCDNASCSIRIKQPKK</sequence>
<dbReference type="AlphaFoldDB" id="A0A399STG0"/>
<name>A0A399STG0_9BACT</name>
<gene>
    <name evidence="1" type="ORF">D1614_18455</name>
</gene>
<dbReference type="Proteomes" id="UP000265926">
    <property type="component" value="Unassembled WGS sequence"/>
</dbReference>
<proteinExistence type="predicted"/>
<evidence type="ECO:0008006" key="3">
    <source>
        <dbReference type="Google" id="ProtNLM"/>
    </source>
</evidence>
<reference evidence="1 2" key="1">
    <citation type="submission" date="2018-08" db="EMBL/GenBank/DDBJ databases">
        <title>Pallidiluteibacterium maritimus gen. nov., sp. nov., isolated from coastal sediment.</title>
        <authorList>
            <person name="Zhou L.Y."/>
        </authorList>
    </citation>
    <scope>NUCLEOTIDE SEQUENCE [LARGE SCALE GENOMIC DNA]</scope>
    <source>
        <strain evidence="1 2">XSD2</strain>
    </source>
</reference>
<protein>
    <recommendedName>
        <fullName evidence="3">Transcriptional regulator</fullName>
    </recommendedName>
</protein>
<dbReference type="EMBL" id="QWGR01000013">
    <property type="protein sequence ID" value="RIJ46648.1"/>
    <property type="molecule type" value="Genomic_DNA"/>
</dbReference>
<keyword evidence="2" id="KW-1185">Reference proteome</keyword>
<organism evidence="1 2">
    <name type="scientific">Maribellus luteus</name>
    <dbReference type="NCBI Taxonomy" id="2305463"/>
    <lineage>
        <taxon>Bacteria</taxon>
        <taxon>Pseudomonadati</taxon>
        <taxon>Bacteroidota</taxon>
        <taxon>Bacteroidia</taxon>
        <taxon>Marinilabiliales</taxon>
        <taxon>Prolixibacteraceae</taxon>
        <taxon>Maribellus</taxon>
    </lineage>
</organism>
<evidence type="ECO:0000313" key="1">
    <source>
        <dbReference type="EMBL" id="RIJ46648.1"/>
    </source>
</evidence>